<name>A0A1Y1XRY4_9FUNG</name>
<dbReference type="SUPFAM" id="SSF53254">
    <property type="entry name" value="Phosphoglycerate mutase-like"/>
    <property type="match status" value="1"/>
</dbReference>
<dbReference type="GO" id="GO:0043456">
    <property type="term" value="P:regulation of pentose-phosphate shunt"/>
    <property type="evidence" value="ECO:0007669"/>
    <property type="project" value="TreeGrafter"/>
</dbReference>
<evidence type="ECO:0000256" key="1">
    <source>
        <dbReference type="ARBA" id="ARBA00022801"/>
    </source>
</evidence>
<accession>A0A1Y1XRY4</accession>
<dbReference type="PANTHER" id="PTHR46517">
    <property type="entry name" value="FRUCTOSE-2,6-BISPHOSPHATASE TIGAR"/>
    <property type="match status" value="1"/>
</dbReference>
<evidence type="ECO:0000313" key="5">
    <source>
        <dbReference type="Proteomes" id="UP000193498"/>
    </source>
</evidence>
<comment type="caution">
    <text evidence="4">The sequence shown here is derived from an EMBL/GenBank/DDBJ whole genome shotgun (WGS) entry which is preliminary data.</text>
</comment>
<evidence type="ECO:0000313" key="4">
    <source>
        <dbReference type="EMBL" id="ORX88510.1"/>
    </source>
</evidence>
<dbReference type="InParanoid" id="A0A1Y1XRY4"/>
<proteinExistence type="predicted"/>
<keyword evidence="1" id="KW-0378">Hydrolase</keyword>
<feature type="active site" description="Proton donor/acceptor" evidence="2">
    <location>
        <position position="87"/>
    </location>
</feature>
<dbReference type="CDD" id="cd07067">
    <property type="entry name" value="HP_PGM_like"/>
    <property type="match status" value="1"/>
</dbReference>
<feature type="binding site" evidence="3">
    <location>
        <position position="62"/>
    </location>
    <ligand>
        <name>substrate</name>
    </ligand>
</feature>
<dbReference type="InterPro" id="IPR001345">
    <property type="entry name" value="PG/BPGM_mutase_AS"/>
</dbReference>
<dbReference type="STRING" id="1314790.A0A1Y1XRY4"/>
<dbReference type="GO" id="GO:0005829">
    <property type="term" value="C:cytosol"/>
    <property type="evidence" value="ECO:0007669"/>
    <property type="project" value="TreeGrafter"/>
</dbReference>
<dbReference type="Proteomes" id="UP000193498">
    <property type="component" value="Unassembled WGS sequence"/>
</dbReference>
<sequence>MAPIATLYLCRHGETDLNRKLVLQGRGVNAPLNHIGSKQAALLGEWFKDIKVDLVCASTLTRAQQTAAQIRSHHPDVEYKEYEGICELHFGSQECCPFDETLNVLLEKWNVQKDFDAKFEGGESPREVENRAIPVIADILKNLPDVKQPGVAVVIHGRLLRILLSSLLWGNLHQMPAITHSNTCVNELHVYRADDPDYQKLDMAQYQQQDPQHRVDLPESPQRALLNTYRFVPVKLNSVEHLKGFEVL</sequence>
<dbReference type="InterPro" id="IPR013078">
    <property type="entry name" value="His_Pase_superF_clade-1"/>
</dbReference>
<dbReference type="InterPro" id="IPR029033">
    <property type="entry name" value="His_PPase_superfam"/>
</dbReference>
<feature type="active site" description="Tele-phosphohistidine intermediate" evidence="2">
    <location>
        <position position="12"/>
    </location>
</feature>
<dbReference type="PANTHER" id="PTHR46517:SF1">
    <property type="entry name" value="FRUCTOSE-2,6-BISPHOSPHATASE TIGAR"/>
    <property type="match status" value="1"/>
</dbReference>
<dbReference type="AlphaFoldDB" id="A0A1Y1XRY4"/>
<dbReference type="GO" id="GO:0045820">
    <property type="term" value="P:negative regulation of glycolytic process"/>
    <property type="evidence" value="ECO:0007669"/>
    <property type="project" value="TreeGrafter"/>
</dbReference>
<reference evidence="4 5" key="1">
    <citation type="submission" date="2016-07" db="EMBL/GenBank/DDBJ databases">
        <title>Pervasive Adenine N6-methylation of Active Genes in Fungi.</title>
        <authorList>
            <consortium name="DOE Joint Genome Institute"/>
            <person name="Mondo S.J."/>
            <person name="Dannebaum R.O."/>
            <person name="Kuo R.C."/>
            <person name="Labutti K."/>
            <person name="Haridas S."/>
            <person name="Kuo A."/>
            <person name="Salamov A."/>
            <person name="Ahrendt S.R."/>
            <person name="Lipzen A."/>
            <person name="Sullivan W."/>
            <person name="Andreopoulos W.B."/>
            <person name="Clum A."/>
            <person name="Lindquist E."/>
            <person name="Daum C."/>
            <person name="Ramamoorthy G.K."/>
            <person name="Gryganskyi A."/>
            <person name="Culley D."/>
            <person name="Magnuson J.K."/>
            <person name="James T.Y."/>
            <person name="O'Malley M.A."/>
            <person name="Stajich J.E."/>
            <person name="Spatafora J.W."/>
            <person name="Visel A."/>
            <person name="Grigoriev I.V."/>
        </authorList>
    </citation>
    <scope>NUCLEOTIDE SEQUENCE [LARGE SCALE GENOMIC DNA]</scope>
    <source>
        <strain evidence="4 5">CBS 931.73</strain>
    </source>
</reference>
<gene>
    <name evidence="4" type="ORF">K493DRAFT_341236</name>
</gene>
<dbReference type="Gene3D" id="3.40.50.1240">
    <property type="entry name" value="Phosphoglycerate mutase-like"/>
    <property type="match status" value="1"/>
</dbReference>
<keyword evidence="5" id="KW-1185">Reference proteome</keyword>
<evidence type="ECO:0000256" key="3">
    <source>
        <dbReference type="PIRSR" id="PIRSR613078-2"/>
    </source>
</evidence>
<dbReference type="Pfam" id="PF00300">
    <property type="entry name" value="His_Phos_1"/>
    <property type="match status" value="1"/>
</dbReference>
<dbReference type="PROSITE" id="PS00175">
    <property type="entry name" value="PG_MUTASE"/>
    <property type="match status" value="1"/>
</dbReference>
<evidence type="ECO:0000256" key="2">
    <source>
        <dbReference type="PIRSR" id="PIRSR613078-1"/>
    </source>
</evidence>
<dbReference type="SMART" id="SM00855">
    <property type="entry name" value="PGAM"/>
    <property type="match status" value="1"/>
</dbReference>
<dbReference type="OrthoDB" id="354304at2759"/>
<dbReference type="InterPro" id="IPR051695">
    <property type="entry name" value="Phosphoglycerate_Mutase"/>
</dbReference>
<feature type="binding site" evidence="3">
    <location>
        <begin position="11"/>
        <end position="18"/>
    </location>
    <ligand>
        <name>substrate</name>
    </ligand>
</feature>
<protein>
    <submittedName>
        <fullName evidence="4">Phosphoglycerate mutase-like protein</fullName>
    </submittedName>
</protein>
<dbReference type="EMBL" id="MCFE01000524">
    <property type="protein sequence ID" value="ORX88510.1"/>
    <property type="molecule type" value="Genomic_DNA"/>
</dbReference>
<organism evidence="4 5">
    <name type="scientific">Basidiobolus meristosporus CBS 931.73</name>
    <dbReference type="NCBI Taxonomy" id="1314790"/>
    <lineage>
        <taxon>Eukaryota</taxon>
        <taxon>Fungi</taxon>
        <taxon>Fungi incertae sedis</taxon>
        <taxon>Zoopagomycota</taxon>
        <taxon>Entomophthoromycotina</taxon>
        <taxon>Basidiobolomycetes</taxon>
        <taxon>Basidiobolales</taxon>
        <taxon>Basidiobolaceae</taxon>
        <taxon>Basidiobolus</taxon>
    </lineage>
</organism>
<dbReference type="GO" id="GO:0004331">
    <property type="term" value="F:fructose-2,6-bisphosphate 2-phosphatase activity"/>
    <property type="evidence" value="ECO:0007669"/>
    <property type="project" value="TreeGrafter"/>
</dbReference>